<keyword evidence="1" id="KW-0808">Transferase</keyword>
<feature type="non-terminal residue" evidence="1">
    <location>
        <position position="307"/>
    </location>
</feature>
<evidence type="ECO:0000313" key="1">
    <source>
        <dbReference type="EMBL" id="JAP92341.1"/>
    </source>
</evidence>
<proteinExistence type="predicted"/>
<reference evidence="1" key="1">
    <citation type="submission" date="2015-07" db="EMBL/GenBank/DDBJ databases">
        <title>Adaptation to a free-living lifestyle via gene acquisitions in the diplomonad Trepomonas sp. PC1.</title>
        <authorList>
            <person name="Xu F."/>
            <person name="Jerlstrom-Hultqvist J."/>
            <person name="Kolisko M."/>
            <person name="Simpson A.G.B."/>
            <person name="Roger A.J."/>
            <person name="Svard S.G."/>
            <person name="Andersson J.O."/>
        </authorList>
    </citation>
    <scope>NUCLEOTIDE SEQUENCE</scope>
    <source>
        <strain evidence="1">PC1</strain>
    </source>
</reference>
<accession>A0A146KA44</accession>
<feature type="non-terminal residue" evidence="1">
    <location>
        <position position="1"/>
    </location>
</feature>
<dbReference type="AlphaFoldDB" id="A0A146KA44"/>
<dbReference type="EMBL" id="GDID01004265">
    <property type="protein sequence ID" value="JAP92341.1"/>
    <property type="molecule type" value="Transcribed_RNA"/>
</dbReference>
<name>A0A146KA44_9EUKA</name>
<dbReference type="GO" id="GO:0016301">
    <property type="term" value="F:kinase activity"/>
    <property type="evidence" value="ECO:0007669"/>
    <property type="project" value="UniProtKB-KW"/>
</dbReference>
<protein>
    <submittedName>
        <fullName evidence="1">Kinase</fullName>
    </submittedName>
</protein>
<gene>
    <name evidence="1" type="ORF">TPC1_15750</name>
</gene>
<keyword evidence="1" id="KW-0418">Kinase</keyword>
<sequence length="307" mass="35253">TQNMAVCLSKSNLVIIPNDKVEYSQIKIANSYKFYPASDYPSCIQACIERAITFDENLILGAVQTDGTMYSIEKNDEEKFVKKLLFNNFFTDAVYYPKLKIFIAVNRFNHLSGYKTNGKYLGSYDGNIKAMALQAIATGTIVCYTKGDRVFEVEIQYRADEEKISFKQIRKATPALSYDVQLPNQKYEAEFNMMCSVPEKNFAKIDWYPEFMMVIRCNSICKIPFNHLLSLEAEQFTGFEGTKFETGKLENVLNTVQVHFQDETDWEKINQSLHQMVQEINGICPTLGQQAEEFCQQIQSTIKPFIS</sequence>
<organism evidence="1">
    <name type="scientific">Trepomonas sp. PC1</name>
    <dbReference type="NCBI Taxonomy" id="1076344"/>
    <lineage>
        <taxon>Eukaryota</taxon>
        <taxon>Metamonada</taxon>
        <taxon>Diplomonadida</taxon>
        <taxon>Hexamitidae</taxon>
        <taxon>Hexamitinae</taxon>
        <taxon>Trepomonas</taxon>
    </lineage>
</organism>